<proteinExistence type="predicted"/>
<protein>
    <recommendedName>
        <fullName evidence="1">DUF6879 domain-containing protein</fullName>
    </recommendedName>
</protein>
<organism evidence="2 3">
    <name type="scientific">Bailinhaonella thermotolerans</name>
    <dbReference type="NCBI Taxonomy" id="1070861"/>
    <lineage>
        <taxon>Bacteria</taxon>
        <taxon>Bacillati</taxon>
        <taxon>Actinomycetota</taxon>
        <taxon>Actinomycetes</taxon>
        <taxon>Streptosporangiales</taxon>
        <taxon>Streptosporangiaceae</taxon>
        <taxon>Bailinhaonella</taxon>
    </lineage>
</organism>
<keyword evidence="3" id="KW-1185">Reference proteome</keyword>
<sequence length="100" mass="11342">MDLISIQRRGELISSSRTSLKLELRDNYAVDAEALEVWRRHGAAEARKLIQPYADKLAAQIAAGEKKLRRVKVLSRRSDRGDDPDLAVSLHHLTDRLLAR</sequence>
<dbReference type="InterPro" id="IPR049244">
    <property type="entry name" value="DUF6879"/>
</dbReference>
<evidence type="ECO:0000313" key="2">
    <source>
        <dbReference type="EMBL" id="RJL21205.1"/>
    </source>
</evidence>
<reference evidence="2 3" key="1">
    <citation type="submission" date="2018-09" db="EMBL/GenBank/DDBJ databases">
        <title>YIM 75507 draft genome.</title>
        <authorList>
            <person name="Tang S."/>
            <person name="Feng Y."/>
        </authorList>
    </citation>
    <scope>NUCLEOTIDE SEQUENCE [LARGE SCALE GENOMIC DNA]</scope>
    <source>
        <strain evidence="2 3">YIM 75507</strain>
    </source>
</reference>
<accession>A0A3A4AJU4</accession>
<name>A0A3A4AJU4_9ACTN</name>
<gene>
    <name evidence="2" type="ORF">D5H75_37700</name>
</gene>
<feature type="domain" description="DUF6879" evidence="1">
    <location>
        <begin position="16"/>
        <end position="76"/>
    </location>
</feature>
<evidence type="ECO:0000259" key="1">
    <source>
        <dbReference type="Pfam" id="PF21806"/>
    </source>
</evidence>
<comment type="caution">
    <text evidence="2">The sequence shown here is derived from an EMBL/GenBank/DDBJ whole genome shotgun (WGS) entry which is preliminary data.</text>
</comment>
<dbReference type="AlphaFoldDB" id="A0A3A4AJU4"/>
<dbReference type="RefSeq" id="WP_119931415.1">
    <property type="nucleotide sequence ID" value="NZ_QZEY01000026.1"/>
</dbReference>
<evidence type="ECO:0000313" key="3">
    <source>
        <dbReference type="Proteomes" id="UP000265768"/>
    </source>
</evidence>
<dbReference type="Pfam" id="PF21806">
    <property type="entry name" value="DUF6879"/>
    <property type="match status" value="1"/>
</dbReference>
<dbReference type="EMBL" id="QZEY01000026">
    <property type="protein sequence ID" value="RJL21205.1"/>
    <property type="molecule type" value="Genomic_DNA"/>
</dbReference>
<dbReference type="Proteomes" id="UP000265768">
    <property type="component" value="Unassembled WGS sequence"/>
</dbReference>